<evidence type="ECO:0000313" key="15">
    <source>
        <dbReference type="Proteomes" id="UP000034881"/>
    </source>
</evidence>
<evidence type="ECO:0000256" key="5">
    <source>
        <dbReference type="ARBA" id="ARBA00013143"/>
    </source>
</evidence>
<evidence type="ECO:0000256" key="2">
    <source>
        <dbReference type="ARBA" id="ARBA00005216"/>
    </source>
</evidence>
<comment type="catalytic activity">
    <reaction evidence="11">
        <text>(2R)-3-phosphoglycerate + NAD(+) = 3-phosphooxypyruvate + NADH + H(+)</text>
        <dbReference type="Rhea" id="RHEA:12641"/>
        <dbReference type="ChEBI" id="CHEBI:15378"/>
        <dbReference type="ChEBI" id="CHEBI:18110"/>
        <dbReference type="ChEBI" id="CHEBI:57540"/>
        <dbReference type="ChEBI" id="CHEBI:57945"/>
        <dbReference type="ChEBI" id="CHEBI:58272"/>
        <dbReference type="EC" id="1.1.1.95"/>
    </reaction>
</comment>
<dbReference type="PROSITE" id="PS00065">
    <property type="entry name" value="D_2_HYDROXYACID_DH_1"/>
    <property type="match status" value="1"/>
</dbReference>
<protein>
    <recommendedName>
        <fullName evidence="6">D-3-phosphoglycerate dehydrogenase</fullName>
        <ecNumber evidence="4">1.1.1.399</ecNumber>
        <ecNumber evidence="5">1.1.1.95</ecNumber>
    </recommendedName>
    <alternativeName>
        <fullName evidence="9">2-oxoglutarate reductase</fullName>
    </alternativeName>
</protein>
<proteinExistence type="inferred from homology"/>
<dbReference type="InterPro" id="IPR036412">
    <property type="entry name" value="HAD-like_sf"/>
</dbReference>
<dbReference type="GO" id="GO:0004617">
    <property type="term" value="F:phosphoglycerate dehydrogenase activity"/>
    <property type="evidence" value="ECO:0007669"/>
    <property type="project" value="UniProtKB-EC"/>
</dbReference>
<dbReference type="GO" id="GO:0047545">
    <property type="term" value="F:(S)-2-hydroxyglutarate dehydrogenase activity"/>
    <property type="evidence" value="ECO:0007669"/>
    <property type="project" value="UniProtKB-ARBA"/>
</dbReference>
<dbReference type="SUPFAM" id="SSF55021">
    <property type="entry name" value="ACT-like"/>
    <property type="match status" value="1"/>
</dbReference>
<dbReference type="Pfam" id="PF00389">
    <property type="entry name" value="2-Hacid_dh"/>
    <property type="match status" value="1"/>
</dbReference>
<dbReference type="NCBIfam" id="TIGR01488">
    <property type="entry name" value="HAD-SF-IB"/>
    <property type="match status" value="1"/>
</dbReference>
<dbReference type="PANTHER" id="PTHR43761:SF1">
    <property type="entry name" value="D-ISOMER SPECIFIC 2-HYDROXYACID DEHYDROGENASE CATALYTIC DOMAIN-CONTAINING PROTEIN-RELATED"/>
    <property type="match status" value="1"/>
</dbReference>
<evidence type="ECO:0000256" key="7">
    <source>
        <dbReference type="ARBA" id="ARBA00023002"/>
    </source>
</evidence>
<dbReference type="EMBL" id="LBYB01000014">
    <property type="protein sequence ID" value="KKR41317.1"/>
    <property type="molecule type" value="Genomic_DNA"/>
</dbReference>
<feature type="domain" description="ACT" evidence="13">
    <location>
        <begin position="560"/>
        <end position="629"/>
    </location>
</feature>
<dbReference type="PATRIC" id="fig|1618431.3.peg.1232"/>
<comment type="function">
    <text evidence="1">Catalyzes the reversible oxidation of 3-phospho-D-glycerate to 3-phosphonooxypyruvate, the first step of the phosphorylated L-serine biosynthesis pathway. Also catalyzes the reversible oxidation of 2-hydroxyglutarate to 2-oxoglutarate.</text>
</comment>
<dbReference type="InterPro" id="IPR054480">
    <property type="entry name" value="AHAS_small-like_ACT"/>
</dbReference>
<dbReference type="InterPro" id="IPR006140">
    <property type="entry name" value="D-isomer_DH_NAD-bd"/>
</dbReference>
<dbReference type="CDD" id="cd04901">
    <property type="entry name" value="ACT_3PGDH"/>
    <property type="match status" value="1"/>
</dbReference>
<keyword evidence="7" id="KW-0560">Oxidoreductase</keyword>
<dbReference type="InterPro" id="IPR036291">
    <property type="entry name" value="NAD(P)-bd_dom_sf"/>
</dbReference>
<evidence type="ECO:0000256" key="10">
    <source>
        <dbReference type="ARBA" id="ARBA00048126"/>
    </source>
</evidence>
<evidence type="ECO:0000256" key="8">
    <source>
        <dbReference type="ARBA" id="ARBA00023027"/>
    </source>
</evidence>
<dbReference type="UniPathway" id="UPA00135">
    <property type="reaction ID" value="UER00196"/>
</dbReference>
<dbReference type="Gene3D" id="3.40.50.720">
    <property type="entry name" value="NAD(P)-binding Rossmann-like Domain"/>
    <property type="match status" value="2"/>
</dbReference>
<dbReference type="AlphaFoldDB" id="A0A0G0TTU9"/>
<evidence type="ECO:0000256" key="4">
    <source>
        <dbReference type="ARBA" id="ARBA00013001"/>
    </source>
</evidence>
<dbReference type="Gene3D" id="3.40.50.1000">
    <property type="entry name" value="HAD superfamily/HAD-like"/>
    <property type="match status" value="1"/>
</dbReference>
<organism evidence="14 15">
    <name type="scientific">Candidatus Daviesbacteria bacterium GW2011_GWC2_40_12</name>
    <dbReference type="NCBI Taxonomy" id="1618431"/>
    <lineage>
        <taxon>Bacteria</taxon>
        <taxon>Candidatus Daviesiibacteriota</taxon>
    </lineage>
</organism>
<comment type="similarity">
    <text evidence="3">Belongs to the D-isomer specific 2-hydroxyacid dehydrogenase family.</text>
</comment>
<dbReference type="PANTHER" id="PTHR43761">
    <property type="entry name" value="D-ISOMER SPECIFIC 2-HYDROXYACID DEHYDROGENASE FAMILY PROTEIN (AFU_ORTHOLOGUE AFUA_1G13630)"/>
    <property type="match status" value="1"/>
</dbReference>
<accession>A0A0G0TTU9</accession>
<dbReference type="SUPFAM" id="SSF51735">
    <property type="entry name" value="NAD(P)-binding Rossmann-fold domains"/>
    <property type="match status" value="1"/>
</dbReference>
<dbReference type="Gene3D" id="1.10.150.210">
    <property type="entry name" value="Phosphoserine phosphatase, domain 2"/>
    <property type="match status" value="1"/>
</dbReference>
<dbReference type="PROSITE" id="PS51671">
    <property type="entry name" value="ACT"/>
    <property type="match status" value="1"/>
</dbReference>
<dbReference type="InterPro" id="IPR002912">
    <property type="entry name" value="ACT_dom"/>
</dbReference>
<dbReference type="GO" id="GO:0051287">
    <property type="term" value="F:NAD binding"/>
    <property type="evidence" value="ECO:0007669"/>
    <property type="project" value="InterPro"/>
</dbReference>
<evidence type="ECO:0000256" key="1">
    <source>
        <dbReference type="ARBA" id="ARBA00003800"/>
    </source>
</evidence>
<dbReference type="InterPro" id="IPR045865">
    <property type="entry name" value="ACT-like_dom_sf"/>
</dbReference>
<dbReference type="InterPro" id="IPR006139">
    <property type="entry name" value="D-isomer_2_OHA_DH_cat_dom"/>
</dbReference>
<evidence type="ECO:0000256" key="6">
    <source>
        <dbReference type="ARBA" id="ARBA00021582"/>
    </source>
</evidence>
<dbReference type="InterPro" id="IPR029752">
    <property type="entry name" value="D-isomer_DH_CS1"/>
</dbReference>
<dbReference type="Gene3D" id="3.30.70.260">
    <property type="match status" value="1"/>
</dbReference>
<dbReference type="PROSITE" id="PS00671">
    <property type="entry name" value="D_2_HYDROXYACID_DH_3"/>
    <property type="match status" value="1"/>
</dbReference>
<comment type="catalytic activity">
    <reaction evidence="10">
        <text>(R)-2-hydroxyglutarate + NAD(+) = 2-oxoglutarate + NADH + H(+)</text>
        <dbReference type="Rhea" id="RHEA:49612"/>
        <dbReference type="ChEBI" id="CHEBI:15378"/>
        <dbReference type="ChEBI" id="CHEBI:15801"/>
        <dbReference type="ChEBI" id="CHEBI:16810"/>
        <dbReference type="ChEBI" id="CHEBI:57540"/>
        <dbReference type="ChEBI" id="CHEBI:57945"/>
        <dbReference type="EC" id="1.1.1.399"/>
    </reaction>
</comment>
<dbReference type="SUPFAM" id="SSF56784">
    <property type="entry name" value="HAD-like"/>
    <property type="match status" value="1"/>
</dbReference>
<dbReference type="Proteomes" id="UP000034881">
    <property type="component" value="Unassembled WGS sequence"/>
</dbReference>
<gene>
    <name evidence="14" type="ORF">UT77_C0014G0014</name>
</gene>
<dbReference type="Pfam" id="PF22629">
    <property type="entry name" value="ACT_AHAS_ss"/>
    <property type="match status" value="1"/>
</dbReference>
<reference evidence="14 15" key="1">
    <citation type="journal article" date="2015" name="Nature">
        <title>rRNA introns, odd ribosomes, and small enigmatic genomes across a large radiation of phyla.</title>
        <authorList>
            <person name="Brown C.T."/>
            <person name="Hug L.A."/>
            <person name="Thomas B.C."/>
            <person name="Sharon I."/>
            <person name="Castelle C.J."/>
            <person name="Singh A."/>
            <person name="Wilkins M.J."/>
            <person name="Williams K.H."/>
            <person name="Banfield J.F."/>
        </authorList>
    </citation>
    <scope>NUCLEOTIDE SEQUENCE [LARGE SCALE GENOMIC DNA]</scope>
</reference>
<dbReference type="CDD" id="cd12176">
    <property type="entry name" value="PGDH_3"/>
    <property type="match status" value="1"/>
</dbReference>
<dbReference type="EC" id="1.1.1.95" evidence="5"/>
<keyword evidence="12" id="KW-0175">Coiled coil</keyword>
<dbReference type="Pfam" id="PF12710">
    <property type="entry name" value="HAD"/>
    <property type="match status" value="1"/>
</dbReference>
<dbReference type="InterPro" id="IPR050418">
    <property type="entry name" value="D-iso_2-hydroxyacid_DH_PdxB"/>
</dbReference>
<dbReference type="InterPro" id="IPR023214">
    <property type="entry name" value="HAD_sf"/>
</dbReference>
<evidence type="ECO:0000259" key="13">
    <source>
        <dbReference type="PROSITE" id="PS51671"/>
    </source>
</evidence>
<dbReference type="Pfam" id="PF02826">
    <property type="entry name" value="2-Hacid_dh_C"/>
    <property type="match status" value="1"/>
</dbReference>
<sequence>MPEQYFIIDFDSTFIQTEGLEELAEVVLKDNPKKEEILEEIKKITNLGMEGKIGFRESLKKRLALLKANRTHLEKVKKVLKKKISPSILRNKKFLKKNKNRIYIVTGGFAEWVLPIAEKFGIQKNHILANTFIFNKKGEVSGFDPKNALSEDNGKVKAVKKLKLKGEILVIGDGITDYQIKQMGAASRFIAFTENVKREQVLKRADQIVSSFDEFLYLHKLQGSLSYPKSKIKALLLENIEDSAKQALEKEGYQVELLKTALDEEELAEKIKDISVLGIRSKTEITGKVLANAHMLKVVGAFCIGTNQMDLPALTEKGIAAFNAPFQNTRSVVELAIGEMIILIRGVFDKSNKAHQGMWEKSAKNSNEVRGKTLGIIGYGNIGSQLSILAESLGINVIYYDALERLPLGNAKKVKNLTELLKISDIISVHVSGEKSNTNLIGEKEFSLMRDGVIFINLSRGFIVDNTALVKFIKSGKVRGTGLDVFPSEPKSKDEPFKSQLQNLPNVILTPHIAGSTEEAQREIARYVSGKITDFINSGNTYLCVNLPQLQLPQQNDSHRLLHLHKNVPGVLAQINKIFADYKININGQYLKTSDNIGYVITDVNKKYNQDVITQLKKIPETIRFRVLY</sequence>
<dbReference type="GO" id="GO:0006564">
    <property type="term" value="P:L-serine biosynthetic process"/>
    <property type="evidence" value="ECO:0007669"/>
    <property type="project" value="UniProtKB-ARBA"/>
</dbReference>
<evidence type="ECO:0000256" key="9">
    <source>
        <dbReference type="ARBA" id="ARBA00030455"/>
    </source>
</evidence>
<keyword evidence="8" id="KW-0520">NAD</keyword>
<dbReference type="SUPFAM" id="SSF52283">
    <property type="entry name" value="Formate/glycerate dehydrogenase catalytic domain-like"/>
    <property type="match status" value="1"/>
</dbReference>
<dbReference type="EC" id="1.1.1.399" evidence="4"/>
<evidence type="ECO:0000256" key="12">
    <source>
        <dbReference type="SAM" id="Coils"/>
    </source>
</evidence>
<evidence type="ECO:0000256" key="11">
    <source>
        <dbReference type="ARBA" id="ARBA00048731"/>
    </source>
</evidence>
<evidence type="ECO:0000256" key="3">
    <source>
        <dbReference type="ARBA" id="ARBA00005854"/>
    </source>
</evidence>
<dbReference type="InterPro" id="IPR029753">
    <property type="entry name" value="D-isomer_DH_CS"/>
</dbReference>
<comment type="pathway">
    <text evidence="2">Amino-acid biosynthesis; L-serine biosynthesis; L-serine from 3-phospho-D-glycerate: step 1/3.</text>
</comment>
<dbReference type="NCBIfam" id="NF008759">
    <property type="entry name" value="PRK11790.1"/>
    <property type="match status" value="1"/>
</dbReference>
<comment type="caution">
    <text evidence="14">The sequence shown here is derived from an EMBL/GenBank/DDBJ whole genome shotgun (WGS) entry which is preliminary data.</text>
</comment>
<dbReference type="FunFam" id="3.40.50.720:FF:000041">
    <property type="entry name" value="D-3-phosphoglycerate dehydrogenase"/>
    <property type="match status" value="1"/>
</dbReference>
<feature type="coiled-coil region" evidence="12">
    <location>
        <begin position="56"/>
        <end position="83"/>
    </location>
</feature>
<name>A0A0G0TTU9_9BACT</name>
<evidence type="ECO:0000313" key="14">
    <source>
        <dbReference type="EMBL" id="KKR41317.1"/>
    </source>
</evidence>